<dbReference type="EnsemblMetazoa" id="XM_038216665.1">
    <property type="protein sequence ID" value="XP_038072593.1"/>
    <property type="gene ID" value="LOC119741050"/>
</dbReference>
<evidence type="ECO:0000313" key="8">
    <source>
        <dbReference type="EnsemblMetazoa" id="XP_038072592.1"/>
    </source>
</evidence>
<dbReference type="GeneID" id="119741050"/>
<dbReference type="OMA" id="GEAICKC"/>
<evidence type="ECO:0000256" key="6">
    <source>
        <dbReference type="SAM" id="MobiDB-lite"/>
    </source>
</evidence>
<keyword evidence="1" id="KW-0479">Metal-binding</keyword>
<keyword evidence="3" id="KW-0862">Zinc</keyword>
<name>A0A914BAX1_PATMI</name>
<keyword evidence="2 5" id="KW-0863">Zinc-finger</keyword>
<dbReference type="SUPFAM" id="SSF57716">
    <property type="entry name" value="Glucocorticoid receptor-like (DNA-binding domain)"/>
    <property type="match status" value="1"/>
</dbReference>
<dbReference type="GO" id="GO:0003677">
    <property type="term" value="F:DNA binding"/>
    <property type="evidence" value="ECO:0007669"/>
    <property type="project" value="UniProtKB-UniRule"/>
</dbReference>
<evidence type="ECO:0000256" key="4">
    <source>
        <dbReference type="ARBA" id="ARBA00023125"/>
    </source>
</evidence>
<dbReference type="GO" id="GO:0008270">
    <property type="term" value="F:zinc ion binding"/>
    <property type="evidence" value="ECO:0007669"/>
    <property type="project" value="UniProtKB-KW"/>
</dbReference>
<feature type="compositionally biased region" description="Polar residues" evidence="6">
    <location>
        <begin position="368"/>
        <end position="382"/>
    </location>
</feature>
<organism evidence="8 9">
    <name type="scientific">Patiria miniata</name>
    <name type="common">Bat star</name>
    <name type="synonym">Asterina miniata</name>
    <dbReference type="NCBI Taxonomy" id="46514"/>
    <lineage>
        <taxon>Eukaryota</taxon>
        <taxon>Metazoa</taxon>
        <taxon>Echinodermata</taxon>
        <taxon>Eleutherozoa</taxon>
        <taxon>Asterozoa</taxon>
        <taxon>Asteroidea</taxon>
        <taxon>Valvatacea</taxon>
        <taxon>Valvatida</taxon>
        <taxon>Asterinidae</taxon>
        <taxon>Patiria</taxon>
    </lineage>
</organism>
<accession>A0A914BAX1</accession>
<dbReference type="RefSeq" id="XP_038072592.1">
    <property type="nucleotide sequence ID" value="XM_038216664.1"/>
</dbReference>
<keyword evidence="4 5" id="KW-0238">DNA-binding</keyword>
<evidence type="ECO:0000259" key="7">
    <source>
        <dbReference type="PROSITE" id="PS50950"/>
    </source>
</evidence>
<reference evidence="8" key="1">
    <citation type="submission" date="2022-11" db="UniProtKB">
        <authorList>
            <consortium name="EnsemblMetazoa"/>
        </authorList>
    </citation>
    <scope>IDENTIFICATION</scope>
</reference>
<dbReference type="OrthoDB" id="10067850at2759"/>
<evidence type="ECO:0000256" key="3">
    <source>
        <dbReference type="ARBA" id="ARBA00022833"/>
    </source>
</evidence>
<feature type="domain" description="THAP-type" evidence="7">
    <location>
        <begin position="20"/>
        <end position="103"/>
    </location>
</feature>
<feature type="compositionally biased region" description="Basic residues" evidence="6">
    <location>
        <begin position="350"/>
        <end position="365"/>
    </location>
</feature>
<dbReference type="PROSITE" id="PS50950">
    <property type="entry name" value="ZF_THAP"/>
    <property type="match status" value="1"/>
</dbReference>
<sequence length="507" mass="56173">MKYCAVPTCGNSSYINYRGKSNRCSVHSCNYGTGPCKCEPPLRFFPFPTKKDLKGRERWTKLINRKYPNGESWQPDPAGRSTVCSAHFPDGQPTKQNADPILKLGYEPPTDLIRRPQPTPHKKKKTKSELKPVERWPVPLLTVEPQVVLACPYSTSPHLPITNTSTTMTAIIPQTKPKPRPPKRLCIACQNISESGQRVVSNRGRLDLQECLKQYLNLEVEQGWMCINCVRQVKTIVKKVNMFRSSVLAGQCNRTYKVSHVGEENEAVITETQSDTSNKHQTSTSVCQCSRLLTSMLSKQNVCEPMEKTRIRVIFPTPAGAAATDSESESNEGLQDSSSSEEDDFLEHPRNKKRRTVSNKSKKVVAKTSRQGNTSSSVSLETQCENVAEHDQQLVNQNEEDCEVPLSSGNTVQPPDAQLRVILSGQVSSASDLLLTPVTSSRCIQPAPITICAQPTVSDSSTPISSPGIPVAIPASDDQTHFVFTKTLNELAKYVAKKPIQEHDYAH</sequence>
<feature type="region of interest" description="Disordered" evidence="6">
    <location>
        <begin position="107"/>
        <end position="130"/>
    </location>
</feature>
<evidence type="ECO:0000256" key="2">
    <source>
        <dbReference type="ARBA" id="ARBA00022771"/>
    </source>
</evidence>
<dbReference type="EnsemblMetazoa" id="XM_038216664.1">
    <property type="protein sequence ID" value="XP_038072592.1"/>
    <property type="gene ID" value="LOC119741050"/>
</dbReference>
<dbReference type="SMART" id="SM00980">
    <property type="entry name" value="THAP"/>
    <property type="match status" value="1"/>
</dbReference>
<dbReference type="InterPro" id="IPR006612">
    <property type="entry name" value="THAP_Znf"/>
</dbReference>
<evidence type="ECO:0000256" key="1">
    <source>
        <dbReference type="ARBA" id="ARBA00022723"/>
    </source>
</evidence>
<dbReference type="AlphaFoldDB" id="A0A914BAX1"/>
<dbReference type="Proteomes" id="UP000887568">
    <property type="component" value="Unplaced"/>
</dbReference>
<protein>
    <recommendedName>
        <fullName evidence="7">THAP-type domain-containing protein</fullName>
    </recommendedName>
</protein>
<evidence type="ECO:0000256" key="5">
    <source>
        <dbReference type="PROSITE-ProRule" id="PRU00309"/>
    </source>
</evidence>
<proteinExistence type="predicted"/>
<evidence type="ECO:0000313" key="9">
    <source>
        <dbReference type="Proteomes" id="UP000887568"/>
    </source>
</evidence>
<keyword evidence="9" id="KW-1185">Reference proteome</keyword>
<dbReference type="RefSeq" id="XP_038072593.1">
    <property type="nucleotide sequence ID" value="XM_038216665.1"/>
</dbReference>
<feature type="region of interest" description="Disordered" evidence="6">
    <location>
        <begin position="319"/>
        <end position="382"/>
    </location>
</feature>
<dbReference type="Pfam" id="PF05485">
    <property type="entry name" value="THAP"/>
    <property type="match status" value="1"/>
</dbReference>